<dbReference type="Pfam" id="PF01557">
    <property type="entry name" value="FAA_hydrolase"/>
    <property type="match status" value="1"/>
</dbReference>
<gene>
    <name evidence="3" type="ORF">RYJ27_00275</name>
</gene>
<dbReference type="GO" id="GO:0008684">
    <property type="term" value="F:2-oxopent-4-enoate hydratase activity"/>
    <property type="evidence" value="ECO:0007669"/>
    <property type="project" value="TreeGrafter"/>
</dbReference>
<dbReference type="GO" id="GO:0005737">
    <property type="term" value="C:cytoplasm"/>
    <property type="evidence" value="ECO:0007669"/>
    <property type="project" value="TreeGrafter"/>
</dbReference>
<dbReference type="AlphaFoldDB" id="A0AAU0MHI3"/>
<dbReference type="Gene3D" id="3.90.850.10">
    <property type="entry name" value="Fumarylacetoacetase-like, C-terminal domain"/>
    <property type="match status" value="1"/>
</dbReference>
<dbReference type="InterPro" id="IPR036663">
    <property type="entry name" value="Fumarylacetoacetase_C_sf"/>
</dbReference>
<dbReference type="RefSeq" id="WP_330170815.1">
    <property type="nucleotide sequence ID" value="NZ_CP137080.1"/>
</dbReference>
<dbReference type="KEGG" id="mliy:RYJ27_00275"/>
<name>A0AAU0MHI3_9MICO</name>
<keyword evidence="4" id="KW-1185">Reference proteome</keyword>
<keyword evidence="3" id="KW-0378">Hydrolase</keyword>
<evidence type="ECO:0000259" key="2">
    <source>
        <dbReference type="Pfam" id="PF01557"/>
    </source>
</evidence>
<dbReference type="InterPro" id="IPR011234">
    <property type="entry name" value="Fumarylacetoacetase-like_C"/>
</dbReference>
<keyword evidence="1" id="KW-0456">Lyase</keyword>
<organism evidence="3 4">
    <name type="scientific">Microbacterium limosum</name>
    <dbReference type="NCBI Taxonomy" id="3079935"/>
    <lineage>
        <taxon>Bacteria</taxon>
        <taxon>Bacillati</taxon>
        <taxon>Actinomycetota</taxon>
        <taxon>Actinomycetes</taxon>
        <taxon>Micrococcales</taxon>
        <taxon>Microbacteriaceae</taxon>
        <taxon>Microbacterium</taxon>
    </lineage>
</organism>
<sequence>MTAPLLSDTAERLLAARRDRRPIAPLGLDSIDAAYGVQLEQVEVWRAAGGRIAGYKVGLTSAAIQRQLGVDSPDFGHLLEDDFVLSGAPISADRFIQPRVEPEIAFILGRDLAGPGVTAADAVRAIDAAVASLEIIDSRIADWKISLTDTIADNASAGGVVLGSTPRSLDGVDLRLTGAVLRRNGRIAHTGAGAAVLGSPISALVWLVNTLGALGTTIPAGSVVLPGAVTAAVSAAPGDIITAEFAGLGSVTARFAG</sequence>
<dbReference type="SUPFAM" id="SSF56529">
    <property type="entry name" value="FAH"/>
    <property type="match status" value="1"/>
</dbReference>
<evidence type="ECO:0000313" key="3">
    <source>
        <dbReference type="EMBL" id="WOQ69721.1"/>
    </source>
</evidence>
<reference evidence="3 4" key="1">
    <citation type="submission" date="2023-10" db="EMBL/GenBank/DDBJ databases">
        <title>Y20.</title>
        <authorList>
            <person name="Zhang G."/>
            <person name="Ding Y."/>
        </authorList>
    </citation>
    <scope>NUCLEOTIDE SEQUENCE [LARGE SCALE GENOMIC DNA]</scope>
    <source>
        <strain evidence="3 4">Y20</strain>
    </source>
</reference>
<evidence type="ECO:0000256" key="1">
    <source>
        <dbReference type="ARBA" id="ARBA00023239"/>
    </source>
</evidence>
<dbReference type="EMBL" id="CP137080">
    <property type="protein sequence ID" value="WOQ69721.1"/>
    <property type="molecule type" value="Genomic_DNA"/>
</dbReference>
<dbReference type="GO" id="GO:0016787">
    <property type="term" value="F:hydrolase activity"/>
    <property type="evidence" value="ECO:0007669"/>
    <property type="project" value="UniProtKB-KW"/>
</dbReference>
<dbReference type="Proteomes" id="UP001329313">
    <property type="component" value="Chromosome"/>
</dbReference>
<dbReference type="PANTHER" id="PTHR30143:SF0">
    <property type="entry name" value="2-KETO-4-PENTENOATE HYDRATASE"/>
    <property type="match status" value="1"/>
</dbReference>
<accession>A0AAU0MHI3</accession>
<dbReference type="InterPro" id="IPR050772">
    <property type="entry name" value="Hydratase-Decarb/MhpD_sf"/>
</dbReference>
<proteinExistence type="predicted"/>
<feature type="domain" description="Fumarylacetoacetase-like C-terminal" evidence="2">
    <location>
        <begin position="80"/>
        <end position="255"/>
    </location>
</feature>
<evidence type="ECO:0000313" key="4">
    <source>
        <dbReference type="Proteomes" id="UP001329313"/>
    </source>
</evidence>
<protein>
    <submittedName>
        <fullName evidence="3">Fumarylacetoacetate hydrolase family protein</fullName>
    </submittedName>
</protein>
<dbReference type="PANTHER" id="PTHR30143">
    <property type="entry name" value="ACID HYDRATASE"/>
    <property type="match status" value="1"/>
</dbReference>